<dbReference type="InterPro" id="IPR052523">
    <property type="entry name" value="Trichothecene_AcTrans"/>
</dbReference>
<protein>
    <recommendedName>
        <fullName evidence="1">N-acetyltransferase domain-containing protein</fullName>
    </recommendedName>
</protein>
<dbReference type="OrthoDB" id="61113at2759"/>
<dbReference type="InterPro" id="IPR016181">
    <property type="entry name" value="Acyl_CoA_acyltransferase"/>
</dbReference>
<reference evidence="2" key="1">
    <citation type="submission" date="2019-07" db="EMBL/GenBank/DDBJ databases">
        <authorList>
            <person name="Palmer J.M."/>
        </authorList>
    </citation>
    <scope>NUCLEOTIDE SEQUENCE</scope>
    <source>
        <strain evidence="2">PC9</strain>
    </source>
</reference>
<dbReference type="PROSITE" id="PS51186">
    <property type="entry name" value="GNAT"/>
    <property type="match status" value="1"/>
</dbReference>
<feature type="domain" description="N-acetyltransferase" evidence="1">
    <location>
        <begin position="65"/>
        <end position="216"/>
    </location>
</feature>
<gene>
    <name evidence="2" type="ORF">PC9H_008262</name>
</gene>
<accession>A0A8H6ZV23</accession>
<organism evidence="2 3">
    <name type="scientific">Pleurotus ostreatus</name>
    <name type="common">Oyster mushroom</name>
    <name type="synonym">White-rot fungus</name>
    <dbReference type="NCBI Taxonomy" id="5322"/>
    <lineage>
        <taxon>Eukaryota</taxon>
        <taxon>Fungi</taxon>
        <taxon>Dikarya</taxon>
        <taxon>Basidiomycota</taxon>
        <taxon>Agaricomycotina</taxon>
        <taxon>Agaricomycetes</taxon>
        <taxon>Agaricomycetidae</taxon>
        <taxon>Agaricales</taxon>
        <taxon>Pleurotineae</taxon>
        <taxon>Pleurotaceae</taxon>
        <taxon>Pleurotus</taxon>
    </lineage>
</organism>
<dbReference type="CDD" id="cd04301">
    <property type="entry name" value="NAT_SF"/>
    <property type="match status" value="1"/>
</dbReference>
<dbReference type="GeneID" id="59378080"/>
<evidence type="ECO:0000313" key="3">
    <source>
        <dbReference type="Proteomes" id="UP000623687"/>
    </source>
</evidence>
<dbReference type="RefSeq" id="XP_036631396.1">
    <property type="nucleotide sequence ID" value="XM_036777776.1"/>
</dbReference>
<dbReference type="PANTHER" id="PTHR42791:SF1">
    <property type="entry name" value="N-ACETYLTRANSFERASE DOMAIN-CONTAINING PROTEIN"/>
    <property type="match status" value="1"/>
</dbReference>
<dbReference type="VEuPathDB" id="FungiDB:PC9H_008262"/>
<dbReference type="Gene3D" id="3.40.630.30">
    <property type="match status" value="1"/>
</dbReference>
<dbReference type="AlphaFoldDB" id="A0A8H6ZV23"/>
<name>A0A8H6ZV23_PLEOS</name>
<dbReference type="Pfam" id="PF13527">
    <property type="entry name" value="Acetyltransf_9"/>
    <property type="match status" value="1"/>
</dbReference>
<dbReference type="SUPFAM" id="SSF55729">
    <property type="entry name" value="Acyl-CoA N-acyltransferases (Nat)"/>
    <property type="match status" value="1"/>
</dbReference>
<dbReference type="GO" id="GO:0016747">
    <property type="term" value="F:acyltransferase activity, transferring groups other than amino-acyl groups"/>
    <property type="evidence" value="ECO:0007669"/>
    <property type="project" value="InterPro"/>
</dbReference>
<keyword evidence="3" id="KW-1185">Reference proteome</keyword>
<dbReference type="EMBL" id="JACETU010000005">
    <property type="protein sequence ID" value="KAF7429024.1"/>
    <property type="molecule type" value="Genomic_DNA"/>
</dbReference>
<dbReference type="InterPro" id="IPR000182">
    <property type="entry name" value="GNAT_dom"/>
</dbReference>
<dbReference type="PANTHER" id="PTHR42791">
    <property type="entry name" value="GNAT FAMILY ACETYLTRANSFERASE"/>
    <property type="match status" value="1"/>
</dbReference>
<sequence>MSGPTIKLLTNPNDEQLDAVASLFVRAFDHDLPVKSMTGGNPAFEAPLFRAVARAGIADGAVYVVESEDTNAGSTNAEIHSVLVCFGPGKTMSADAESSGASGWVSLFEKMPGATKEWWAMFRTKHSTVVNAYLGDKYTDGWYVELLGTDPTHQNKGHATALLAHIFAQADEEGKTVALTTHSPSNVKFYGKLGFEVVDSVEIEAPTGDWVQHLLVREHAASR</sequence>
<comment type="caution">
    <text evidence="2">The sequence shown here is derived from an EMBL/GenBank/DDBJ whole genome shotgun (WGS) entry which is preliminary data.</text>
</comment>
<proteinExistence type="predicted"/>
<evidence type="ECO:0000313" key="2">
    <source>
        <dbReference type="EMBL" id="KAF7429024.1"/>
    </source>
</evidence>
<dbReference type="Proteomes" id="UP000623687">
    <property type="component" value="Unassembled WGS sequence"/>
</dbReference>
<evidence type="ECO:0000259" key="1">
    <source>
        <dbReference type="PROSITE" id="PS51186"/>
    </source>
</evidence>